<sequence>MIKEIKYNGLTTTPPDNLCPDGDAAFLLNIVPEDGALKPVLPPKTVMELQANMRIVYIHKSSVYKNYIIHDTESNKLVWTSNGKEFADLYDLDTKELHKVICVGNTLIALTSIGMLYFLWKSETSGYHFLGNNIPELSLSFGLQGKMEQTEIFTINSVPLSPWYNDNNLMFFHEFSAEGKKKVTSQVLAKVNKFIADESTNKGRFLYPFLLRYAYRLYDGSLTRHSAPILMVCTTSCAPIVACDHIFTEEKMGHVYFSVTGMLHQLDYAVINESELNLLKNWSDIVKSVDIFISKPIYTYDQNGECDKIYREQEYENEDLGYSVCKHINQTVDTAAKFPVRYQMKSMNELFYNSFSKFNFNRSLGYIIGIPNRDISAIKEEIRNCSNFYFLKSIKVEQLTTTRTIINIKEDYLQSLVTREVMTDDYDSHDNLIPKNALVYNSRVNLTNVRKRLFEGFNAVSMLPFTDGNVKIINIYKPPTTEFDKKIVLSVYIYIRQGGKEIVVHGKAGVLGYGSPIFFIYYPNVNAYKAVLECYDYNDDSRIFYEIPLERHAFLNGSFYFGGFRKIIKDGVPLCFAEWGKISGRVSPTPTVSNDNERTIDISNKIYTSEINNPLYYPLLGINTVGTGKILGISTAAKALSEGQFGQFPLYAFTTEGVWALEVSKTGTYTARQPITRDVCLDAKSLTQIDSAVLFATNRGIMMIQGSQSTCISNILNGDNSVSVLNLPKIDKILEFAGQNKGSLQILPFIEFVQDCRMIYDYKHQRIIVYNNSKDTSTNKSRCNYAYVWSMKSKQWGMMQSNIANSVNAYPDALAVTDNGCLVNFSDESDDTYKNIVISRPIKLDAFDIHKSVDTIIQRGVFHKGHVKSVLFASNDLYNWIPVWSSADHYLRGFRGTPYKYLRIALLAELTKGEGITGCSVQFAPRLNNQPR</sequence>
<protein>
    <submittedName>
        <fullName evidence="1">Uncharacterized protein</fullName>
    </submittedName>
</protein>
<dbReference type="eggNOG" id="ENOG5030MZX">
    <property type="taxonomic scope" value="Bacteria"/>
</dbReference>
<proteinExistence type="predicted"/>
<comment type="caution">
    <text evidence="1">The sequence shown here is derived from an EMBL/GenBank/DDBJ whole genome shotgun (WGS) entry which is preliminary data.</text>
</comment>
<dbReference type="Proteomes" id="UP000016016">
    <property type="component" value="Unassembled WGS sequence"/>
</dbReference>
<name>E1GUD8_9BACT</name>
<accession>E1GUD8</accession>
<evidence type="ECO:0000313" key="1">
    <source>
        <dbReference type="EMBL" id="EFN91734.1"/>
    </source>
</evidence>
<reference evidence="1 2" key="1">
    <citation type="submission" date="2010-09" db="EMBL/GenBank/DDBJ databases">
        <authorList>
            <person name="Harkins D.M."/>
            <person name="Madupu R."/>
            <person name="Durkin A.S."/>
            <person name="Torralba M."/>
            <person name="Methe B."/>
            <person name="Sutton G.G."/>
            <person name="Nelson K.E."/>
        </authorList>
    </citation>
    <scope>NUCLEOTIDE SEQUENCE [LARGE SCALE GENOMIC DNA]</scope>
    <source>
        <strain evidence="1 2">CRIS 21A-A</strain>
    </source>
</reference>
<evidence type="ECO:0000313" key="2">
    <source>
        <dbReference type="Proteomes" id="UP000016016"/>
    </source>
</evidence>
<organism evidence="1 2">
    <name type="scientific">Prevotella amnii CRIS 21A-A</name>
    <dbReference type="NCBI Taxonomy" id="679191"/>
    <lineage>
        <taxon>Bacteria</taxon>
        <taxon>Pseudomonadati</taxon>
        <taxon>Bacteroidota</taxon>
        <taxon>Bacteroidia</taxon>
        <taxon>Bacteroidales</taxon>
        <taxon>Prevotellaceae</taxon>
        <taxon>Prevotella</taxon>
    </lineage>
</organism>
<dbReference type="AlphaFoldDB" id="E1GUD8"/>
<dbReference type="EMBL" id="ADFQ01000019">
    <property type="protein sequence ID" value="EFN91734.1"/>
    <property type="molecule type" value="Genomic_DNA"/>
</dbReference>
<gene>
    <name evidence="1" type="ORF">HMPREF9018_0439</name>
</gene>
<dbReference type="RefSeq" id="WP_008447495.1">
    <property type="nucleotide sequence ID" value="NZ_ADFQ01000019.1"/>
</dbReference>